<proteinExistence type="inferred from homology"/>
<keyword evidence="13" id="KW-1185">Reference proteome</keyword>
<dbReference type="PROSITE" id="PS00710">
    <property type="entry name" value="PGM_PMM"/>
    <property type="match status" value="1"/>
</dbReference>
<dbReference type="Pfam" id="PF02880">
    <property type="entry name" value="PGM_PMM_III"/>
    <property type="match status" value="1"/>
</dbReference>
<evidence type="ECO:0000259" key="11">
    <source>
        <dbReference type="Pfam" id="PF02880"/>
    </source>
</evidence>
<organism evidence="12 13">
    <name type="scientific">Helicobacter valdiviensis</name>
    <dbReference type="NCBI Taxonomy" id="1458358"/>
    <lineage>
        <taxon>Bacteria</taxon>
        <taxon>Pseudomonadati</taxon>
        <taxon>Campylobacterota</taxon>
        <taxon>Epsilonproteobacteria</taxon>
        <taxon>Campylobacterales</taxon>
        <taxon>Helicobacteraceae</taxon>
        <taxon>Helicobacter</taxon>
    </lineage>
</organism>
<comment type="cofactor">
    <cofactor evidence="1">
        <name>Mg(2+)</name>
        <dbReference type="ChEBI" id="CHEBI:18420"/>
    </cofactor>
</comment>
<evidence type="ECO:0000259" key="9">
    <source>
        <dbReference type="Pfam" id="PF02878"/>
    </source>
</evidence>
<evidence type="ECO:0000256" key="4">
    <source>
        <dbReference type="ARBA" id="ARBA00022723"/>
    </source>
</evidence>
<feature type="domain" description="Alpha-D-phosphohexomutase alpha/beta/alpha" evidence="11">
    <location>
        <begin position="258"/>
        <end position="364"/>
    </location>
</feature>
<dbReference type="InterPro" id="IPR016066">
    <property type="entry name" value="A-D-PHexomutase_CS"/>
</dbReference>
<dbReference type="SUPFAM" id="SSF53738">
    <property type="entry name" value="Phosphoglucomutase, first 3 domains"/>
    <property type="match status" value="3"/>
</dbReference>
<dbReference type="PANTHER" id="PTHR43771">
    <property type="entry name" value="PHOSPHOMANNOMUTASE"/>
    <property type="match status" value="1"/>
</dbReference>
<evidence type="ECO:0000259" key="8">
    <source>
        <dbReference type="Pfam" id="PF00408"/>
    </source>
</evidence>
<keyword evidence="4 7" id="KW-0479">Metal-binding</keyword>
<reference evidence="12 13" key="1">
    <citation type="submission" date="2017-03" db="EMBL/GenBank/DDBJ databases">
        <title>Genomic and clinical evidence uncovers the enterohepatic species Helicobacter valdiviensis as a potential human intestinal pathogen.</title>
        <authorList>
            <person name="Fresia P."/>
            <person name="Jara R."/>
            <person name="Sierra R."/>
            <person name="Ferres I."/>
            <person name="Greif G."/>
            <person name="Iraola G."/>
            <person name="Collado L."/>
        </authorList>
    </citation>
    <scope>NUCLEOTIDE SEQUENCE [LARGE SCALE GENOMIC DNA]</scope>
    <source>
        <strain evidence="12 13">WBE14</strain>
    </source>
</reference>
<dbReference type="InterPro" id="IPR005845">
    <property type="entry name" value="A-D-PHexomutase_a/b/a-II"/>
</dbReference>
<dbReference type="Gene3D" id="3.40.120.10">
    <property type="entry name" value="Alpha-D-Glucose-1,6-Bisphosphate, subunit A, domain 3"/>
    <property type="match status" value="3"/>
</dbReference>
<dbReference type="GO" id="GO:0005975">
    <property type="term" value="P:carbohydrate metabolic process"/>
    <property type="evidence" value="ECO:0007669"/>
    <property type="project" value="InterPro"/>
</dbReference>
<evidence type="ECO:0000256" key="1">
    <source>
        <dbReference type="ARBA" id="ARBA00001946"/>
    </source>
</evidence>
<gene>
    <name evidence="12" type="ORF">B6S12_03815</name>
</gene>
<dbReference type="EMBL" id="NBIU01000007">
    <property type="protein sequence ID" value="PZT48464.1"/>
    <property type="molecule type" value="Genomic_DNA"/>
</dbReference>
<comment type="similarity">
    <text evidence="2 7">Belongs to the phosphohexose mutase family.</text>
</comment>
<dbReference type="Gene3D" id="3.30.310.50">
    <property type="entry name" value="Alpha-D-phosphohexomutase, C-terminal domain"/>
    <property type="match status" value="1"/>
</dbReference>
<comment type="caution">
    <text evidence="12">The sequence shown here is derived from an EMBL/GenBank/DDBJ whole genome shotgun (WGS) entry which is preliminary data.</text>
</comment>
<accession>A0A2W6MVA4</accession>
<dbReference type="Proteomes" id="UP000249746">
    <property type="component" value="Unassembled WGS sequence"/>
</dbReference>
<dbReference type="GO" id="GO:0000287">
    <property type="term" value="F:magnesium ion binding"/>
    <property type="evidence" value="ECO:0007669"/>
    <property type="project" value="InterPro"/>
</dbReference>
<dbReference type="PANTHER" id="PTHR43771:SF2">
    <property type="entry name" value="PHOSPHOMANNOMUTASE_PHOSPHOGLUCOMUTASE"/>
    <property type="match status" value="1"/>
</dbReference>
<feature type="domain" description="Alpha-D-phosphohexomutase C-terminal" evidence="8">
    <location>
        <begin position="375"/>
        <end position="448"/>
    </location>
</feature>
<dbReference type="Pfam" id="PF00408">
    <property type="entry name" value="PGM_PMM_IV"/>
    <property type="match status" value="1"/>
</dbReference>
<dbReference type="Pfam" id="PF02878">
    <property type="entry name" value="PGM_PMM_I"/>
    <property type="match status" value="1"/>
</dbReference>
<evidence type="ECO:0000313" key="12">
    <source>
        <dbReference type="EMBL" id="PZT48464.1"/>
    </source>
</evidence>
<feature type="domain" description="Alpha-D-phosphohexomutase alpha/beta/alpha" evidence="9">
    <location>
        <begin position="6"/>
        <end position="118"/>
    </location>
</feature>
<dbReference type="InterPro" id="IPR005841">
    <property type="entry name" value="Alpha-D-phosphohexomutase_SF"/>
</dbReference>
<evidence type="ECO:0000256" key="6">
    <source>
        <dbReference type="ARBA" id="ARBA00023235"/>
    </source>
</evidence>
<dbReference type="CDD" id="cd03089">
    <property type="entry name" value="PMM_PGM"/>
    <property type="match status" value="1"/>
</dbReference>
<dbReference type="OrthoDB" id="9803322at2"/>
<dbReference type="InterPro" id="IPR005844">
    <property type="entry name" value="A-D-PHexomutase_a/b/a-I"/>
</dbReference>
<dbReference type="Pfam" id="PF02879">
    <property type="entry name" value="PGM_PMM_II"/>
    <property type="match status" value="1"/>
</dbReference>
<dbReference type="InterPro" id="IPR036900">
    <property type="entry name" value="A-D-PHexomutase_C_sf"/>
</dbReference>
<dbReference type="RefSeq" id="WP_111229492.1">
    <property type="nucleotide sequence ID" value="NZ_NBIU01000007.1"/>
</dbReference>
<dbReference type="SUPFAM" id="SSF55957">
    <property type="entry name" value="Phosphoglucomutase, C-terminal domain"/>
    <property type="match status" value="1"/>
</dbReference>
<evidence type="ECO:0000256" key="5">
    <source>
        <dbReference type="ARBA" id="ARBA00022842"/>
    </source>
</evidence>
<keyword evidence="5 7" id="KW-0460">Magnesium</keyword>
<dbReference type="InterPro" id="IPR016055">
    <property type="entry name" value="A-D-PHexomutase_a/b/a-I/II/III"/>
</dbReference>
<evidence type="ECO:0000313" key="13">
    <source>
        <dbReference type="Proteomes" id="UP000249746"/>
    </source>
</evidence>
<evidence type="ECO:0000256" key="7">
    <source>
        <dbReference type="RuleBase" id="RU004326"/>
    </source>
</evidence>
<dbReference type="InterPro" id="IPR005843">
    <property type="entry name" value="A-D-PHexomutase_C"/>
</dbReference>
<name>A0A2W6MVA4_9HELI</name>
<dbReference type="InterPro" id="IPR005846">
    <property type="entry name" value="A-D-PHexomutase_a/b/a-III"/>
</dbReference>
<evidence type="ECO:0000256" key="2">
    <source>
        <dbReference type="ARBA" id="ARBA00010231"/>
    </source>
</evidence>
<keyword evidence="3" id="KW-0597">Phosphoprotein</keyword>
<evidence type="ECO:0000259" key="10">
    <source>
        <dbReference type="Pfam" id="PF02879"/>
    </source>
</evidence>
<evidence type="ECO:0000256" key="3">
    <source>
        <dbReference type="ARBA" id="ARBA00022553"/>
    </source>
</evidence>
<dbReference type="GO" id="GO:0016868">
    <property type="term" value="F:intramolecular phosphotransferase activity"/>
    <property type="evidence" value="ECO:0007669"/>
    <property type="project" value="InterPro"/>
</dbReference>
<protein>
    <submittedName>
        <fullName evidence="12">Phospho-sugar mutase</fullName>
    </submittedName>
</protein>
<feature type="domain" description="Alpha-D-phosphohexomutase alpha/beta/alpha" evidence="10">
    <location>
        <begin position="155"/>
        <end position="253"/>
    </location>
</feature>
<sequence length="455" mass="51829">MEKLSIFREYDIRGVYPKELNFENVVKIGYLIGLELKRRGGKTIAVGYDARLHSCEIFSYLIQGLASAGVLVYTLGEIPTPVAYFALYQEFDGIRLDGSVMITGSHNPKEYNGFKITLLKEPFYGKDIYKLEEEFYKLDLPQTKEVKPEFLPALEKYIEFMVKEFGSLEGLDVPICIDCGNGVASLGVAEIFKRLKINYKGLFMEPDGNFPNHHPDPSEEKNLSFIKEELQKSGGIGFAFDGDGDRLAVLKKDKIYKGDELAIIFANSIENPYVIGEVKCSLNMYEAISKIGKTLMYKTGHSNLKVMLKEQNADMAFEVSGHIFFKHRYFGYDDATYALLRLLELVKKDGMAFDKVLEDLPKLYSTDEKKIESTDEKKFILIDRLKEALKNPPKDFPKIVEIVEIDGVRVIFKEGWGLIRASNTTPVLVTRFEAKSKEKMDFYEEKLLELLENVG</sequence>
<dbReference type="PRINTS" id="PR00509">
    <property type="entry name" value="PGMPMM"/>
</dbReference>
<keyword evidence="6" id="KW-0413">Isomerase</keyword>
<dbReference type="AlphaFoldDB" id="A0A2W6MVA4"/>